<evidence type="ECO:0000313" key="2">
    <source>
        <dbReference type="Proteomes" id="UP001175227"/>
    </source>
</evidence>
<proteinExistence type="predicted"/>
<accession>A0AA39N847</accession>
<organism evidence="1 2">
    <name type="scientific">Armillaria novae-zelandiae</name>
    <dbReference type="NCBI Taxonomy" id="153914"/>
    <lineage>
        <taxon>Eukaryota</taxon>
        <taxon>Fungi</taxon>
        <taxon>Dikarya</taxon>
        <taxon>Basidiomycota</taxon>
        <taxon>Agaricomycotina</taxon>
        <taxon>Agaricomycetes</taxon>
        <taxon>Agaricomycetidae</taxon>
        <taxon>Agaricales</taxon>
        <taxon>Marasmiineae</taxon>
        <taxon>Physalacriaceae</taxon>
        <taxon>Armillaria</taxon>
    </lineage>
</organism>
<dbReference type="Proteomes" id="UP001175227">
    <property type="component" value="Unassembled WGS sequence"/>
</dbReference>
<name>A0AA39N847_9AGAR</name>
<dbReference type="AlphaFoldDB" id="A0AA39N847"/>
<keyword evidence="2" id="KW-1185">Reference proteome</keyword>
<evidence type="ECO:0000313" key="1">
    <source>
        <dbReference type="EMBL" id="KAK0460787.1"/>
    </source>
</evidence>
<sequence length="207" mass="23268">MSASSELLHTDMDRVRKICRLQVSTTGILEWVSLKYSCSNFPQFESHSEYRWVAWTTITDVAAERVWPLAHNCSETVRVQGGGKEKRCLFFVVSPSNYGREPVVALRLLIFIRHRRRSLVGPFEGFSTSLWPVNNAAPMSNIAPPPYIATNPPPPYSAVDTLVNDDIHAVDLVEPAPVYDEYTPLQDIGMAGFTRSELATVLEEELE</sequence>
<comment type="caution">
    <text evidence="1">The sequence shown here is derived from an EMBL/GenBank/DDBJ whole genome shotgun (WGS) entry which is preliminary data.</text>
</comment>
<reference evidence="1" key="1">
    <citation type="submission" date="2023-06" db="EMBL/GenBank/DDBJ databases">
        <authorList>
            <consortium name="Lawrence Berkeley National Laboratory"/>
            <person name="Ahrendt S."/>
            <person name="Sahu N."/>
            <person name="Indic B."/>
            <person name="Wong-Bajracharya J."/>
            <person name="Merenyi Z."/>
            <person name="Ke H.-M."/>
            <person name="Monk M."/>
            <person name="Kocsube S."/>
            <person name="Drula E."/>
            <person name="Lipzen A."/>
            <person name="Balint B."/>
            <person name="Henrissat B."/>
            <person name="Andreopoulos B."/>
            <person name="Martin F.M."/>
            <person name="Harder C.B."/>
            <person name="Rigling D."/>
            <person name="Ford K.L."/>
            <person name="Foster G.D."/>
            <person name="Pangilinan J."/>
            <person name="Papanicolaou A."/>
            <person name="Barry K."/>
            <person name="LaButti K."/>
            <person name="Viragh M."/>
            <person name="Koriabine M."/>
            <person name="Yan M."/>
            <person name="Riley R."/>
            <person name="Champramary S."/>
            <person name="Plett K.L."/>
            <person name="Tsai I.J."/>
            <person name="Slot J."/>
            <person name="Sipos G."/>
            <person name="Plett J."/>
            <person name="Nagy L.G."/>
            <person name="Grigoriev I.V."/>
        </authorList>
    </citation>
    <scope>NUCLEOTIDE SEQUENCE</scope>
    <source>
        <strain evidence="1">ICMP 16352</strain>
    </source>
</reference>
<gene>
    <name evidence="1" type="ORF">IW261DRAFT_1428820</name>
</gene>
<protein>
    <submittedName>
        <fullName evidence="1">Uncharacterized protein</fullName>
    </submittedName>
</protein>
<dbReference type="EMBL" id="JAUEPR010000166">
    <property type="protein sequence ID" value="KAK0460787.1"/>
    <property type="molecule type" value="Genomic_DNA"/>
</dbReference>